<dbReference type="AlphaFoldDB" id="A0A7V2AZL7"/>
<dbReference type="Gene3D" id="1.10.760.10">
    <property type="entry name" value="Cytochrome c-like domain"/>
    <property type="match status" value="2"/>
</dbReference>
<dbReference type="Pfam" id="PF13442">
    <property type="entry name" value="Cytochrome_CBB3"/>
    <property type="match status" value="2"/>
</dbReference>
<accession>A0A7V2AZL7</accession>
<comment type="caution">
    <text evidence="7">The sequence shown here is derived from an EMBL/GenBank/DDBJ whole genome shotgun (WGS) entry which is preliminary data.</text>
</comment>
<evidence type="ECO:0000256" key="3">
    <source>
        <dbReference type="ARBA" id="ARBA00023004"/>
    </source>
</evidence>
<dbReference type="PANTHER" id="PTHR35008">
    <property type="entry name" value="BLL4482 PROTEIN-RELATED"/>
    <property type="match status" value="1"/>
</dbReference>
<keyword evidence="5" id="KW-1133">Transmembrane helix</keyword>
<feature type="domain" description="Cytochrome c" evidence="6">
    <location>
        <begin position="196"/>
        <end position="294"/>
    </location>
</feature>
<evidence type="ECO:0000256" key="5">
    <source>
        <dbReference type="SAM" id="Phobius"/>
    </source>
</evidence>
<dbReference type="InterPro" id="IPR051459">
    <property type="entry name" value="Cytochrome_c-type_DH"/>
</dbReference>
<dbReference type="GO" id="GO:0020037">
    <property type="term" value="F:heme binding"/>
    <property type="evidence" value="ECO:0007669"/>
    <property type="project" value="InterPro"/>
</dbReference>
<dbReference type="SUPFAM" id="SSF46626">
    <property type="entry name" value="Cytochrome c"/>
    <property type="match status" value="2"/>
</dbReference>
<evidence type="ECO:0000259" key="6">
    <source>
        <dbReference type="PROSITE" id="PS51007"/>
    </source>
</evidence>
<evidence type="ECO:0000313" key="7">
    <source>
        <dbReference type="EMBL" id="HER95579.1"/>
    </source>
</evidence>
<sequence length="301" mass="32579">MARTLYLLGGGVGVLVGLLLMGLSAVYLITSLHLRQSYTLHEVHLTLRADSATLAHGRHVATIRGCSDCHGADFGGQIFIDDPMMGRYAGPNLTRGGRGAVLTVADWERAVRHGVRNDGKPLRFMPAVEFNQLSDEDLTALIAYVRHLPPVDRPTIPIRIGPLGRLLHLQGNFPLLLTARLINHSAPHPPTMTPEPTAAYGAYLATSCSGCHGHGFSGGPIPGAPPEWPPAANLTPDPATGLGTWTETDFFRALREGKRPDGSTLNLQYMPVRFTSQMTDVEIRALWAFLQTLPPTPEGQH</sequence>
<dbReference type="PROSITE" id="PS51007">
    <property type="entry name" value="CYTC"/>
    <property type="match status" value="2"/>
</dbReference>
<keyword evidence="2 4" id="KW-0479">Metal-binding</keyword>
<gene>
    <name evidence="7" type="ORF">ENO59_03555</name>
</gene>
<name>A0A7V2AZL7_RHOMR</name>
<keyword evidence="5" id="KW-0472">Membrane</keyword>
<dbReference type="GO" id="GO:0009055">
    <property type="term" value="F:electron transfer activity"/>
    <property type="evidence" value="ECO:0007669"/>
    <property type="project" value="InterPro"/>
</dbReference>
<dbReference type="InterPro" id="IPR009056">
    <property type="entry name" value="Cyt_c-like_dom"/>
</dbReference>
<keyword evidence="1 4" id="KW-0349">Heme</keyword>
<keyword evidence="5" id="KW-0812">Transmembrane</keyword>
<dbReference type="InterPro" id="IPR036909">
    <property type="entry name" value="Cyt_c-like_dom_sf"/>
</dbReference>
<dbReference type="GO" id="GO:0046872">
    <property type="term" value="F:metal ion binding"/>
    <property type="evidence" value="ECO:0007669"/>
    <property type="project" value="UniProtKB-KW"/>
</dbReference>
<organism evidence="7">
    <name type="scientific">Rhodothermus marinus</name>
    <name type="common">Rhodothermus obamensis</name>
    <dbReference type="NCBI Taxonomy" id="29549"/>
    <lineage>
        <taxon>Bacteria</taxon>
        <taxon>Pseudomonadati</taxon>
        <taxon>Rhodothermota</taxon>
        <taxon>Rhodothermia</taxon>
        <taxon>Rhodothermales</taxon>
        <taxon>Rhodothermaceae</taxon>
        <taxon>Rhodothermus</taxon>
    </lineage>
</organism>
<reference evidence="7" key="1">
    <citation type="journal article" date="2020" name="mSystems">
        <title>Genome- and Community-Level Interaction Insights into Carbon Utilization and Element Cycling Functions of Hydrothermarchaeota in Hydrothermal Sediment.</title>
        <authorList>
            <person name="Zhou Z."/>
            <person name="Liu Y."/>
            <person name="Xu W."/>
            <person name="Pan J."/>
            <person name="Luo Z.H."/>
            <person name="Li M."/>
        </authorList>
    </citation>
    <scope>NUCLEOTIDE SEQUENCE [LARGE SCALE GENOMIC DNA]</scope>
    <source>
        <strain evidence="7">SpSt-143</strain>
    </source>
</reference>
<evidence type="ECO:0000256" key="1">
    <source>
        <dbReference type="ARBA" id="ARBA00022617"/>
    </source>
</evidence>
<dbReference type="PANTHER" id="PTHR35008:SF8">
    <property type="entry name" value="ALCOHOL DEHYDROGENASE CYTOCHROME C SUBUNIT"/>
    <property type="match status" value="1"/>
</dbReference>
<feature type="transmembrane region" description="Helical" evidence="5">
    <location>
        <begin position="6"/>
        <end position="29"/>
    </location>
</feature>
<keyword evidence="3 4" id="KW-0408">Iron</keyword>
<evidence type="ECO:0000256" key="2">
    <source>
        <dbReference type="ARBA" id="ARBA00022723"/>
    </source>
</evidence>
<evidence type="ECO:0000256" key="4">
    <source>
        <dbReference type="PROSITE-ProRule" id="PRU00433"/>
    </source>
</evidence>
<feature type="domain" description="Cytochrome c" evidence="6">
    <location>
        <begin position="52"/>
        <end position="149"/>
    </location>
</feature>
<proteinExistence type="predicted"/>
<protein>
    <submittedName>
        <fullName evidence="7">C-type cytochrome</fullName>
    </submittedName>
</protein>
<dbReference type="EMBL" id="DSGB01000004">
    <property type="protein sequence ID" value="HER95579.1"/>
    <property type="molecule type" value="Genomic_DNA"/>
</dbReference>